<evidence type="ECO:0000313" key="3">
    <source>
        <dbReference type="Proteomes" id="UP001595547"/>
    </source>
</evidence>
<comment type="caution">
    <text evidence="2">The sequence shown here is derived from an EMBL/GenBank/DDBJ whole genome shotgun (WGS) entry which is preliminary data.</text>
</comment>
<evidence type="ECO:0000313" key="2">
    <source>
        <dbReference type="EMBL" id="MFC3179458.1"/>
    </source>
</evidence>
<evidence type="ECO:0000256" key="1">
    <source>
        <dbReference type="SAM" id="SignalP"/>
    </source>
</evidence>
<keyword evidence="1" id="KW-0732">Signal</keyword>
<feature type="signal peptide" evidence="1">
    <location>
        <begin position="1"/>
        <end position="17"/>
    </location>
</feature>
<sequence>MARILLALLLLAAPASAEPDRISYLLGSNHIGAKMPFEQINPGVFLTWEGAPLDWTDGAYRNSFGKLSASLTASLPLIRWDNGELAAFAGVAVYPGDGRSFAVHAGDLVPVGGLQLRQGYAFVQAIPSDGRTVDAIVTFGLTFPMGEGF</sequence>
<accession>A0ABV7IZE0</accession>
<protein>
    <submittedName>
        <fullName evidence="2">Uncharacterized protein</fullName>
    </submittedName>
</protein>
<dbReference type="Proteomes" id="UP001595547">
    <property type="component" value="Unassembled WGS sequence"/>
</dbReference>
<proteinExistence type="predicted"/>
<dbReference type="RefSeq" id="WP_380071105.1">
    <property type="nucleotide sequence ID" value="NZ_JBHRTO010000001.1"/>
</dbReference>
<reference evidence="3" key="1">
    <citation type="journal article" date="2019" name="Int. J. Syst. Evol. Microbiol.">
        <title>The Global Catalogue of Microorganisms (GCM) 10K type strain sequencing project: providing services to taxonomists for standard genome sequencing and annotation.</title>
        <authorList>
            <consortium name="The Broad Institute Genomics Platform"/>
            <consortium name="The Broad Institute Genome Sequencing Center for Infectious Disease"/>
            <person name="Wu L."/>
            <person name="Ma J."/>
        </authorList>
    </citation>
    <scope>NUCLEOTIDE SEQUENCE [LARGE SCALE GENOMIC DNA]</scope>
    <source>
        <strain evidence="3">KCTC 52039</strain>
    </source>
</reference>
<dbReference type="EMBL" id="JBHRTO010000001">
    <property type="protein sequence ID" value="MFC3179458.1"/>
    <property type="molecule type" value="Genomic_DNA"/>
</dbReference>
<feature type="chain" id="PRO_5047027725" evidence="1">
    <location>
        <begin position="18"/>
        <end position="149"/>
    </location>
</feature>
<organism evidence="2 3">
    <name type="scientific">Cypionkella sinensis</name>
    <dbReference type="NCBI Taxonomy" id="1756043"/>
    <lineage>
        <taxon>Bacteria</taxon>
        <taxon>Pseudomonadati</taxon>
        <taxon>Pseudomonadota</taxon>
        <taxon>Alphaproteobacteria</taxon>
        <taxon>Rhodobacterales</taxon>
        <taxon>Paracoccaceae</taxon>
        <taxon>Cypionkella</taxon>
    </lineage>
</organism>
<gene>
    <name evidence="2" type="ORF">ACFOGH_00505</name>
</gene>
<name>A0ABV7IZE0_9RHOB</name>
<keyword evidence="3" id="KW-1185">Reference proteome</keyword>